<dbReference type="GO" id="GO:0030151">
    <property type="term" value="F:molybdenum ion binding"/>
    <property type="evidence" value="ECO:0007669"/>
    <property type="project" value="InterPro"/>
</dbReference>
<dbReference type="SUPFAM" id="SSF56524">
    <property type="entry name" value="Oxidoreductase molybdopterin-binding domain"/>
    <property type="match status" value="1"/>
</dbReference>
<dbReference type="PROSITE" id="PS00559">
    <property type="entry name" value="MOLYBDOPTERIN_EUK"/>
    <property type="match status" value="1"/>
</dbReference>
<evidence type="ECO:0000256" key="2">
    <source>
        <dbReference type="ARBA" id="ARBA00011738"/>
    </source>
</evidence>
<dbReference type="Pfam" id="PF00173">
    <property type="entry name" value="Cyt-b5"/>
    <property type="match status" value="1"/>
</dbReference>
<evidence type="ECO:0000313" key="10">
    <source>
        <dbReference type="Proteomes" id="UP000013827"/>
    </source>
</evidence>
<keyword evidence="3" id="KW-0500">Molybdenum</keyword>
<dbReference type="PROSITE" id="PS00191">
    <property type="entry name" value="CYTOCHROME_B5_1"/>
    <property type="match status" value="1"/>
</dbReference>
<dbReference type="SUPFAM" id="SSF81296">
    <property type="entry name" value="E set domains"/>
    <property type="match status" value="1"/>
</dbReference>
<sequence>MLRGATRRLLLRGLRGPRHPAALAAAAGSAVCIWSQSAACCEPEPTFTAAEVAAHASMADGVWVTLGDGVYDVTEFVRHHPGGDHILAAGGGPLEPLWAQWQVHLTSRVMGHLQPLRIGRLAPADRLSGLYNIADPYDDEPERDGRLGVLGARPFDSETAREVLATAFWTPQHLFYVRNHLPAPRIDEDEHRLTLDWGGGRRRSFSVRELREELPQATLHATLQCTGNRCDEVEPSAAGGIGQIGNAWWEGVRVRDLLALRPPGEGGDGEARDGKPGGDAAGTLHLHATGCDGYEVSIPLEKVLDARGDVLLAHSMNGEPLSRDHGAPLRLLAPGFVGARSVKWLQHLAVRPEESGSVWQKRYYRMFPPWVRDLCDIDYDDGDVPPVYEFPVQSAIVSPAAGDVVTLGDDGALEARGYAVSGAGQRIVSVRLSTDGGESWRNATLLGLPPPAPPEHGRNWSWVLWRARVPVPPGAREVTLCCKAIDSAYNTQPERADYNLRGYLSNASPKVAVSVERAVPRCGGG</sequence>
<dbReference type="PaxDb" id="2903-EOD31674"/>
<dbReference type="InterPro" id="IPR005066">
    <property type="entry name" value="MoCF_OxRdtse_dimer"/>
</dbReference>
<evidence type="ECO:0000256" key="5">
    <source>
        <dbReference type="ARBA" id="ARBA00022723"/>
    </source>
</evidence>
<accession>A0A0D3K7D9</accession>
<dbReference type="InterPro" id="IPR008335">
    <property type="entry name" value="Mopterin_OxRdtase_euk"/>
</dbReference>
<dbReference type="GO" id="GO:0020037">
    <property type="term" value="F:heme binding"/>
    <property type="evidence" value="ECO:0007669"/>
    <property type="project" value="InterPro"/>
</dbReference>
<dbReference type="PROSITE" id="PS50255">
    <property type="entry name" value="CYTOCHROME_B5_2"/>
    <property type="match status" value="1"/>
</dbReference>
<dbReference type="InterPro" id="IPR000572">
    <property type="entry name" value="OxRdtase_Mopterin-bd_dom"/>
</dbReference>
<dbReference type="GO" id="GO:0005739">
    <property type="term" value="C:mitochondrion"/>
    <property type="evidence" value="ECO:0007669"/>
    <property type="project" value="TreeGrafter"/>
</dbReference>
<keyword evidence="6" id="KW-0560">Oxidoreductase</keyword>
<dbReference type="InterPro" id="IPR036374">
    <property type="entry name" value="OxRdtase_Mopterin-bd_sf"/>
</dbReference>
<feature type="domain" description="Cytochrome b5 heme-binding" evidence="8">
    <location>
        <begin position="44"/>
        <end position="122"/>
    </location>
</feature>
<reference evidence="9" key="2">
    <citation type="submission" date="2024-10" db="UniProtKB">
        <authorList>
            <consortium name="EnsemblProtists"/>
        </authorList>
    </citation>
    <scope>IDENTIFICATION</scope>
</reference>
<dbReference type="KEGG" id="ehx:EMIHUDRAFT_429691"/>
<dbReference type="RefSeq" id="XP_005784103.1">
    <property type="nucleotide sequence ID" value="XM_005784046.1"/>
</dbReference>
<dbReference type="FunFam" id="3.10.120.10:FF:000007">
    <property type="entry name" value="Sulfite oxidase, mitochondrial"/>
    <property type="match status" value="1"/>
</dbReference>
<dbReference type="Gene3D" id="3.90.420.10">
    <property type="entry name" value="Oxidoreductase, molybdopterin-binding domain"/>
    <property type="match status" value="1"/>
</dbReference>
<dbReference type="eggNOG" id="KOG4576">
    <property type="taxonomic scope" value="Eukaryota"/>
</dbReference>
<keyword evidence="5" id="KW-0479">Metal-binding</keyword>
<proteinExistence type="predicted"/>
<dbReference type="InterPro" id="IPR022407">
    <property type="entry name" value="OxRdtase_Mopterin_BS"/>
</dbReference>
<keyword evidence="7" id="KW-0408">Iron</keyword>
<dbReference type="AlphaFoldDB" id="A0A0D3K7D9"/>
<dbReference type="PANTHER" id="PTHR19372:SF7">
    <property type="entry name" value="SULFITE OXIDASE, MITOCHONDRIAL"/>
    <property type="match status" value="1"/>
</dbReference>
<evidence type="ECO:0000256" key="3">
    <source>
        <dbReference type="ARBA" id="ARBA00022505"/>
    </source>
</evidence>
<dbReference type="STRING" id="2903.R1FEE5"/>
<dbReference type="Pfam" id="PF03404">
    <property type="entry name" value="Mo-co_dimer"/>
    <property type="match status" value="1"/>
</dbReference>
<dbReference type="Gene3D" id="2.60.40.650">
    <property type="match status" value="1"/>
</dbReference>
<evidence type="ECO:0000256" key="4">
    <source>
        <dbReference type="ARBA" id="ARBA00022617"/>
    </source>
</evidence>
<reference evidence="10" key="1">
    <citation type="journal article" date="2013" name="Nature">
        <title>Pan genome of the phytoplankton Emiliania underpins its global distribution.</title>
        <authorList>
            <person name="Read B.A."/>
            <person name="Kegel J."/>
            <person name="Klute M.J."/>
            <person name="Kuo A."/>
            <person name="Lefebvre S.C."/>
            <person name="Maumus F."/>
            <person name="Mayer C."/>
            <person name="Miller J."/>
            <person name="Monier A."/>
            <person name="Salamov A."/>
            <person name="Young J."/>
            <person name="Aguilar M."/>
            <person name="Claverie J.M."/>
            <person name="Frickenhaus S."/>
            <person name="Gonzalez K."/>
            <person name="Herman E.K."/>
            <person name="Lin Y.C."/>
            <person name="Napier J."/>
            <person name="Ogata H."/>
            <person name="Sarno A.F."/>
            <person name="Shmutz J."/>
            <person name="Schroeder D."/>
            <person name="de Vargas C."/>
            <person name="Verret F."/>
            <person name="von Dassow P."/>
            <person name="Valentin K."/>
            <person name="Van de Peer Y."/>
            <person name="Wheeler G."/>
            <person name="Dacks J.B."/>
            <person name="Delwiche C.F."/>
            <person name="Dyhrman S.T."/>
            <person name="Glockner G."/>
            <person name="John U."/>
            <person name="Richards T."/>
            <person name="Worden A.Z."/>
            <person name="Zhang X."/>
            <person name="Grigoriev I.V."/>
            <person name="Allen A.E."/>
            <person name="Bidle K."/>
            <person name="Borodovsky M."/>
            <person name="Bowler C."/>
            <person name="Brownlee C."/>
            <person name="Cock J.M."/>
            <person name="Elias M."/>
            <person name="Gladyshev V.N."/>
            <person name="Groth M."/>
            <person name="Guda C."/>
            <person name="Hadaegh A."/>
            <person name="Iglesias-Rodriguez M.D."/>
            <person name="Jenkins J."/>
            <person name="Jones B.M."/>
            <person name="Lawson T."/>
            <person name="Leese F."/>
            <person name="Lindquist E."/>
            <person name="Lobanov A."/>
            <person name="Lomsadze A."/>
            <person name="Malik S.B."/>
            <person name="Marsh M.E."/>
            <person name="Mackinder L."/>
            <person name="Mock T."/>
            <person name="Mueller-Roeber B."/>
            <person name="Pagarete A."/>
            <person name="Parker M."/>
            <person name="Probert I."/>
            <person name="Quesneville H."/>
            <person name="Raines C."/>
            <person name="Rensing S.A."/>
            <person name="Riano-Pachon D.M."/>
            <person name="Richier S."/>
            <person name="Rokitta S."/>
            <person name="Shiraiwa Y."/>
            <person name="Soanes D.M."/>
            <person name="van der Giezen M."/>
            <person name="Wahlund T.M."/>
            <person name="Williams B."/>
            <person name="Wilson W."/>
            <person name="Wolfe G."/>
            <person name="Wurch L.L."/>
        </authorList>
    </citation>
    <scope>NUCLEOTIDE SEQUENCE</scope>
</reference>
<dbReference type="Pfam" id="PF00174">
    <property type="entry name" value="Oxidored_molyb"/>
    <property type="match status" value="1"/>
</dbReference>
<organism evidence="9 10">
    <name type="scientific">Emiliania huxleyi (strain CCMP1516)</name>
    <dbReference type="NCBI Taxonomy" id="280463"/>
    <lineage>
        <taxon>Eukaryota</taxon>
        <taxon>Haptista</taxon>
        <taxon>Haptophyta</taxon>
        <taxon>Prymnesiophyceae</taxon>
        <taxon>Isochrysidales</taxon>
        <taxon>Noelaerhabdaceae</taxon>
        <taxon>Emiliania</taxon>
    </lineage>
</organism>
<dbReference type="EnsemblProtists" id="EOD31674">
    <property type="protein sequence ID" value="EOD31674"/>
    <property type="gene ID" value="EMIHUDRAFT_429691"/>
</dbReference>
<dbReference type="SUPFAM" id="SSF55856">
    <property type="entry name" value="Cytochrome b5-like heme/steroid binding domain"/>
    <property type="match status" value="1"/>
</dbReference>
<comment type="cofactor">
    <cofactor evidence="1">
        <name>Mo-molybdopterin</name>
        <dbReference type="ChEBI" id="CHEBI:71302"/>
    </cofactor>
</comment>
<protein>
    <recommendedName>
        <fullName evidence="8">Cytochrome b5 heme-binding domain-containing protein</fullName>
    </recommendedName>
</protein>
<evidence type="ECO:0000256" key="1">
    <source>
        <dbReference type="ARBA" id="ARBA00001924"/>
    </source>
</evidence>
<name>A0A0D3K7D9_EMIH1</name>
<dbReference type="GO" id="GO:0006790">
    <property type="term" value="P:sulfur compound metabolic process"/>
    <property type="evidence" value="ECO:0007669"/>
    <property type="project" value="TreeGrafter"/>
</dbReference>
<dbReference type="SMART" id="SM01117">
    <property type="entry name" value="Cyt-b5"/>
    <property type="match status" value="1"/>
</dbReference>
<dbReference type="HOGENOM" id="CLU_003827_5_1_1"/>
<dbReference type="eggNOG" id="KOG0535">
    <property type="taxonomic scope" value="Eukaryota"/>
</dbReference>
<evidence type="ECO:0000313" key="9">
    <source>
        <dbReference type="EnsemblProtists" id="EOD31674"/>
    </source>
</evidence>
<dbReference type="GeneID" id="17276924"/>
<evidence type="ECO:0000256" key="7">
    <source>
        <dbReference type="ARBA" id="ARBA00023004"/>
    </source>
</evidence>
<dbReference type="InterPro" id="IPR036400">
    <property type="entry name" value="Cyt_B5-like_heme/steroid_sf"/>
</dbReference>
<keyword evidence="4" id="KW-0349">Heme</keyword>
<dbReference type="Proteomes" id="UP000013827">
    <property type="component" value="Unassembled WGS sequence"/>
</dbReference>
<dbReference type="GO" id="GO:0043546">
    <property type="term" value="F:molybdopterin cofactor binding"/>
    <property type="evidence" value="ECO:0007669"/>
    <property type="project" value="InterPro"/>
</dbReference>
<comment type="subunit">
    <text evidence="2">Homodimer.</text>
</comment>
<dbReference type="InterPro" id="IPR014756">
    <property type="entry name" value="Ig_E-set"/>
</dbReference>
<dbReference type="InterPro" id="IPR001199">
    <property type="entry name" value="Cyt_B5-like_heme/steroid-bd"/>
</dbReference>
<dbReference type="PANTHER" id="PTHR19372">
    <property type="entry name" value="SULFITE REDUCTASE"/>
    <property type="match status" value="1"/>
</dbReference>
<evidence type="ECO:0000256" key="6">
    <source>
        <dbReference type="ARBA" id="ARBA00023002"/>
    </source>
</evidence>
<dbReference type="PRINTS" id="PR00407">
    <property type="entry name" value="EUMOPTERIN"/>
</dbReference>
<dbReference type="Gene3D" id="3.10.120.10">
    <property type="entry name" value="Cytochrome b5-like heme/steroid binding domain"/>
    <property type="match status" value="1"/>
</dbReference>
<dbReference type="InterPro" id="IPR018506">
    <property type="entry name" value="Cyt_B5_heme-BS"/>
</dbReference>
<keyword evidence="10" id="KW-1185">Reference proteome</keyword>
<evidence type="ECO:0000259" key="8">
    <source>
        <dbReference type="PROSITE" id="PS50255"/>
    </source>
</evidence>
<dbReference type="GO" id="GO:0008482">
    <property type="term" value="F:sulfite oxidase activity"/>
    <property type="evidence" value="ECO:0007669"/>
    <property type="project" value="TreeGrafter"/>
</dbReference>